<dbReference type="EMBL" id="GBRH01183928">
    <property type="protein sequence ID" value="JAE13968.1"/>
    <property type="molecule type" value="Transcribed_RNA"/>
</dbReference>
<accession>A0A0A9G030</accession>
<reference evidence="1" key="2">
    <citation type="journal article" date="2015" name="Data Brief">
        <title>Shoot transcriptome of the giant reed, Arundo donax.</title>
        <authorList>
            <person name="Barrero R.A."/>
            <person name="Guerrero F.D."/>
            <person name="Moolhuijzen P."/>
            <person name="Goolsby J.A."/>
            <person name="Tidwell J."/>
            <person name="Bellgard S.E."/>
            <person name="Bellgard M.I."/>
        </authorList>
    </citation>
    <scope>NUCLEOTIDE SEQUENCE</scope>
    <source>
        <tissue evidence="1">Shoot tissue taken approximately 20 cm above the soil surface</tissue>
    </source>
</reference>
<organism evidence="1">
    <name type="scientific">Arundo donax</name>
    <name type="common">Giant reed</name>
    <name type="synonym">Donax arundinaceus</name>
    <dbReference type="NCBI Taxonomy" id="35708"/>
    <lineage>
        <taxon>Eukaryota</taxon>
        <taxon>Viridiplantae</taxon>
        <taxon>Streptophyta</taxon>
        <taxon>Embryophyta</taxon>
        <taxon>Tracheophyta</taxon>
        <taxon>Spermatophyta</taxon>
        <taxon>Magnoliopsida</taxon>
        <taxon>Liliopsida</taxon>
        <taxon>Poales</taxon>
        <taxon>Poaceae</taxon>
        <taxon>PACMAD clade</taxon>
        <taxon>Arundinoideae</taxon>
        <taxon>Arundineae</taxon>
        <taxon>Arundo</taxon>
    </lineage>
</organism>
<protein>
    <submittedName>
        <fullName evidence="1">Uncharacterized protein</fullName>
    </submittedName>
</protein>
<evidence type="ECO:0000313" key="1">
    <source>
        <dbReference type="EMBL" id="JAE13968.1"/>
    </source>
</evidence>
<sequence>MQVIYIHLFYMQVFNSLSHKIYGLLDIMFTPCD</sequence>
<proteinExistence type="predicted"/>
<dbReference type="AlphaFoldDB" id="A0A0A9G030"/>
<name>A0A0A9G030_ARUDO</name>
<reference evidence="1" key="1">
    <citation type="submission" date="2014-09" db="EMBL/GenBank/DDBJ databases">
        <authorList>
            <person name="Magalhaes I.L.F."/>
            <person name="Oliveira U."/>
            <person name="Santos F.R."/>
            <person name="Vidigal T.H.D.A."/>
            <person name="Brescovit A.D."/>
            <person name="Santos A.J."/>
        </authorList>
    </citation>
    <scope>NUCLEOTIDE SEQUENCE</scope>
    <source>
        <tissue evidence="1">Shoot tissue taken approximately 20 cm above the soil surface</tissue>
    </source>
</reference>